<dbReference type="Proteomes" id="UP001548189">
    <property type="component" value="Unassembled WGS sequence"/>
</dbReference>
<dbReference type="EMBL" id="JBEVCJ010000003">
    <property type="protein sequence ID" value="MET1254231.1"/>
    <property type="molecule type" value="Genomic_DNA"/>
</dbReference>
<protein>
    <submittedName>
        <fullName evidence="1">Uncharacterized protein</fullName>
    </submittedName>
</protein>
<comment type="caution">
    <text evidence="1">The sequence shown here is derived from an EMBL/GenBank/DDBJ whole genome shotgun (WGS) entry which is preliminary data.</text>
</comment>
<accession>A0ABV2BQS8</accession>
<keyword evidence="2" id="KW-1185">Reference proteome</keyword>
<proteinExistence type="predicted"/>
<name>A0ABV2BQS8_9GAMM</name>
<organism evidence="1 2">
    <name type="scientific">Aliikangiella maris</name>
    <dbReference type="NCBI Taxonomy" id="3162458"/>
    <lineage>
        <taxon>Bacteria</taxon>
        <taxon>Pseudomonadati</taxon>
        <taxon>Pseudomonadota</taxon>
        <taxon>Gammaproteobacteria</taxon>
        <taxon>Oceanospirillales</taxon>
        <taxon>Pleioneaceae</taxon>
        <taxon>Aliikangiella</taxon>
    </lineage>
</organism>
<evidence type="ECO:0000313" key="2">
    <source>
        <dbReference type="Proteomes" id="UP001548189"/>
    </source>
</evidence>
<sequence>MSLHKVPQWLDSERVIDVVPEISNRLASNEITLRRLNYVSGRTLTKAAMDIEVKHHDQHLALFGRQLSAGIIDGLTLSARLLPVRQADESLQDIWHIELTAGIGVTHYGDDIAVNQRRQIAVNQIPSVNSPESIEQVIEGVGIFLLQPIKAEDMLVDRNNTCQQDVESYAFDDQLYTDGARLLWFPWPESFAPLPDVEPALLRNTLSYLIYQKQQNDPSFIAPWEEIGVPLGLSQILPGGEVAFIDRFAVIRQGGAPLSVMPKNWQNGTPFLWQARIQGFTEHLQTLINEQQSIYPAIAHFRYLPPMGFLPRDAVDFENRVCEFFPSQFRIEAAPVPIEEVEVILEACASLNCFDLYQPDRVKIYVPVPQAFYEAELLFGETVDPVFIQTLKKLVAKIKIEKEHRLQIQQMAQIVQGMIDPQNIIIFTEQDNEALPDESDPNVIVDDYQLNDDEKFSQQTLDILQNLYDWIDKNMNFWSDQEKKQFHPSILMKQKFKGLIHLAKHYTEQIEKTNDHLDSGFMQLQAESYRLRQALLGNEKASRLSTSPALANILKGQLSEPTAKNINLFFKQAVVGAPSPSTVKRVTDDYQNFDEMAVASHASLETGVTEADTTEVNAKNSDKPTAAISDNQDSTDIFKRASSDNHDYARIARANYPYDFGSEQGFTEKRTKSDNQRFTGDKQATSADSQFAIDFNKVATIDSGLLIQPEYQLIQDKYKNVFDKIYTPIEPLRNLGLKERVYQSPSVQLRNNAVRTKASVYESLSQIPIDLSGLTITLDTNEFAIITLVEYQAILDAIEKIQNSETVNKLNVKNAFLNRTSKGSVDVVVRVYALTAIERKQLHSDELLKLEKLIKLVQDMPTKRSVIDLTHPDLAYLTRSGIFDPEPVDADEADYFSAGIASLEKAVATLRLVEQRAGIYELALIEIKRSLGESIPVQTAWQKLLSAINDKLAEYRHDLAVTRSLYEEEKMRVNEINLRRKKTLATQVNQIIFVRPRMVSLRENVISKPLFAQYRNPVPACLKEDYEATEELAEMLDLFREVPLKWLNYAKPLIKQIKRPERIAQIMAYAAKRAQLQLSQLEKALTTNQLASYTPQKYGLSINKVMQSAYEIRKNTFSQKMHLNEQHLAGFSWKETTEKANDSLSLADLIDAGKATSSVARKAIQGMENLEDVAVCLNYRLAQIEPALRLKWADQISIFDQPVLLGDLSILDGWGGVPFELQRELQGFVDWLFSRVDQTYSDALNLMNDLVRVCILLASHAPVSSIISGHLPKPVKGKIGDMFDLIVNKGRPKVGMKVAIYQGQNMVVQAIVEDIVAQSARVKVLQSTNNDQRFDIDSGAQARFLQKV</sequence>
<reference evidence="1 2" key="1">
    <citation type="submission" date="2024-06" db="EMBL/GenBank/DDBJ databases">
        <authorList>
            <person name="Li F."/>
        </authorList>
    </citation>
    <scope>NUCLEOTIDE SEQUENCE [LARGE SCALE GENOMIC DNA]</scope>
    <source>
        <strain evidence="1 2">GXAS 311</strain>
    </source>
</reference>
<evidence type="ECO:0000313" key="1">
    <source>
        <dbReference type="EMBL" id="MET1254231.1"/>
    </source>
</evidence>
<gene>
    <name evidence="1" type="ORF">ABVT43_03725</name>
</gene>